<dbReference type="InterPro" id="IPR001810">
    <property type="entry name" value="F-box_dom"/>
</dbReference>
<dbReference type="Pfam" id="PF00646">
    <property type="entry name" value="F-box"/>
    <property type="match status" value="1"/>
</dbReference>
<evidence type="ECO:0000313" key="3">
    <source>
        <dbReference type="EMBL" id="KAK1362950.1"/>
    </source>
</evidence>
<dbReference type="InterPro" id="IPR006527">
    <property type="entry name" value="F-box-assoc_dom_typ1"/>
</dbReference>
<dbReference type="AlphaFoldDB" id="A0AAD8HBC7"/>
<comment type="caution">
    <text evidence="3">The sequence shown here is derived from an EMBL/GenBank/DDBJ whole genome shotgun (WGS) entry which is preliminary data.</text>
</comment>
<name>A0AAD8HBC7_9APIA</name>
<dbReference type="PANTHER" id="PTHR35546">
    <property type="entry name" value="F-BOX PROTEIN INTERACTION DOMAIN PROTEIN-RELATED"/>
    <property type="match status" value="1"/>
</dbReference>
<protein>
    <submittedName>
        <fullName evidence="3">F-box family protein</fullName>
    </submittedName>
</protein>
<dbReference type="Proteomes" id="UP001237642">
    <property type="component" value="Unassembled WGS sequence"/>
</dbReference>
<reference evidence="3" key="1">
    <citation type="submission" date="2023-02" db="EMBL/GenBank/DDBJ databases">
        <title>Genome of toxic invasive species Heracleum sosnowskyi carries increased number of genes despite the absence of recent whole-genome duplications.</title>
        <authorList>
            <person name="Schelkunov M."/>
            <person name="Shtratnikova V."/>
            <person name="Makarenko M."/>
            <person name="Klepikova A."/>
            <person name="Omelchenko D."/>
            <person name="Novikova G."/>
            <person name="Obukhova E."/>
            <person name="Bogdanov V."/>
            <person name="Penin A."/>
            <person name="Logacheva M."/>
        </authorList>
    </citation>
    <scope>NUCLEOTIDE SEQUENCE</scope>
    <source>
        <strain evidence="3">Hsosn_3</strain>
        <tissue evidence="3">Leaf</tissue>
    </source>
</reference>
<dbReference type="SUPFAM" id="SSF81383">
    <property type="entry name" value="F-box domain"/>
    <property type="match status" value="1"/>
</dbReference>
<dbReference type="InterPro" id="IPR017451">
    <property type="entry name" value="F-box-assoc_interact_dom"/>
</dbReference>
<proteinExistence type="predicted"/>
<sequence>MSSCQLCSSSQVVLNNDDLLTLILLHVPRKKLISLKCVSRQWLSLITNPHFIIRLRSLPPFRISGLFFQQPVYGAECNKVDFVHLNDLKTPSPFSFLTFAHDHTDPERVCIKQSCNALLLCCTDRSANITLVYNPSTNQLDTLPKHPCTDSYGLLHIDLIFDPSKSLHYKVISFLTRPQPSVGDFYIYSSETKTWRPSIKSYLPSPDMLFRDGAYWNGCLHWLSEYSNSRPVSDSLYFNVDEERLQTFPSPPISEWSVDKSYFGESEDHLHYTEVCPFDSSFRVYEMKSDYSEWFVKYQIDLVPISITFPEMKDCFFYTCDSFNAAVVSLIRRENFKEDSFLVLEIPGKIIRYNLVDKSFKVIWEFVLPEYGPRFWPCGGLKAWPIIE</sequence>
<gene>
    <name evidence="3" type="ORF">POM88_038511</name>
</gene>
<dbReference type="PANTHER" id="PTHR35546:SF25">
    <property type="entry name" value="F-BOX DOMAIN-CONTAINING PROTEIN"/>
    <property type="match status" value="1"/>
</dbReference>
<dbReference type="InterPro" id="IPR036047">
    <property type="entry name" value="F-box-like_dom_sf"/>
</dbReference>
<evidence type="ECO:0000259" key="1">
    <source>
        <dbReference type="Pfam" id="PF00646"/>
    </source>
</evidence>
<organism evidence="3 4">
    <name type="scientific">Heracleum sosnowskyi</name>
    <dbReference type="NCBI Taxonomy" id="360622"/>
    <lineage>
        <taxon>Eukaryota</taxon>
        <taxon>Viridiplantae</taxon>
        <taxon>Streptophyta</taxon>
        <taxon>Embryophyta</taxon>
        <taxon>Tracheophyta</taxon>
        <taxon>Spermatophyta</taxon>
        <taxon>Magnoliopsida</taxon>
        <taxon>eudicotyledons</taxon>
        <taxon>Gunneridae</taxon>
        <taxon>Pentapetalae</taxon>
        <taxon>asterids</taxon>
        <taxon>campanulids</taxon>
        <taxon>Apiales</taxon>
        <taxon>Apiaceae</taxon>
        <taxon>Apioideae</taxon>
        <taxon>apioid superclade</taxon>
        <taxon>Tordylieae</taxon>
        <taxon>Tordyliinae</taxon>
        <taxon>Heracleum</taxon>
    </lineage>
</organism>
<dbReference type="InterPro" id="IPR055290">
    <property type="entry name" value="At3g26010-like"/>
</dbReference>
<dbReference type="Pfam" id="PF07734">
    <property type="entry name" value="FBA_1"/>
    <property type="match status" value="1"/>
</dbReference>
<evidence type="ECO:0000259" key="2">
    <source>
        <dbReference type="Pfam" id="PF07734"/>
    </source>
</evidence>
<evidence type="ECO:0000313" key="4">
    <source>
        <dbReference type="Proteomes" id="UP001237642"/>
    </source>
</evidence>
<accession>A0AAD8HBC7</accession>
<reference evidence="3" key="2">
    <citation type="submission" date="2023-05" db="EMBL/GenBank/DDBJ databases">
        <authorList>
            <person name="Schelkunov M.I."/>
        </authorList>
    </citation>
    <scope>NUCLEOTIDE SEQUENCE</scope>
    <source>
        <strain evidence="3">Hsosn_3</strain>
        <tissue evidence="3">Leaf</tissue>
    </source>
</reference>
<keyword evidence="4" id="KW-1185">Reference proteome</keyword>
<dbReference type="EMBL" id="JAUIZM010000009">
    <property type="protein sequence ID" value="KAK1362950.1"/>
    <property type="molecule type" value="Genomic_DNA"/>
</dbReference>
<dbReference type="NCBIfam" id="TIGR01640">
    <property type="entry name" value="F_box_assoc_1"/>
    <property type="match status" value="1"/>
</dbReference>
<feature type="domain" description="F-box" evidence="1">
    <location>
        <begin position="17"/>
        <end position="52"/>
    </location>
</feature>
<feature type="domain" description="F-box associated beta-propeller type 1" evidence="2">
    <location>
        <begin position="108"/>
        <end position="257"/>
    </location>
</feature>